<evidence type="ECO:0000313" key="3">
    <source>
        <dbReference type="Proteomes" id="UP000000393"/>
    </source>
</evidence>
<dbReference type="Pfam" id="PF14224">
    <property type="entry name" value="DUF4331"/>
    <property type="match status" value="1"/>
</dbReference>
<gene>
    <name evidence="2" type="ordered locus">Nwat_0889</name>
</gene>
<keyword evidence="1" id="KW-0732">Signal</keyword>
<dbReference type="EMBL" id="CP002086">
    <property type="protein sequence ID" value="ADJ27835.1"/>
    <property type="molecule type" value="Genomic_DNA"/>
</dbReference>
<dbReference type="STRING" id="105559.Nwat_0889"/>
<dbReference type="Proteomes" id="UP000000393">
    <property type="component" value="Chromosome"/>
</dbReference>
<dbReference type="eggNOG" id="ENOG502Z7P1">
    <property type="taxonomic scope" value="Bacteria"/>
</dbReference>
<protein>
    <recommendedName>
        <fullName evidence="4">DUF4331 domain-containing protein</fullName>
    </recommendedName>
</protein>
<reference evidence="2 3" key="1">
    <citation type="submission" date="2010-06" db="EMBL/GenBank/DDBJ databases">
        <title>Complete sequence of chromosome of Nitrosococcus watsoni C-113.</title>
        <authorList>
            <consortium name="US DOE Joint Genome Institute"/>
            <person name="Lucas S."/>
            <person name="Copeland A."/>
            <person name="Lapidus A."/>
            <person name="Cheng J.-F."/>
            <person name="Bruce D."/>
            <person name="Goodwin L."/>
            <person name="Pitluck S."/>
            <person name="Malfatti S.A."/>
            <person name="Chain P.S.G."/>
            <person name="Land M."/>
            <person name="Hauser L."/>
            <person name="Kyrpides N."/>
            <person name="Ivanova N."/>
            <person name="Cambell M.A."/>
            <person name="Heidelberg J.F."/>
            <person name="Klotz M.G."/>
            <person name="Woyke T."/>
        </authorList>
    </citation>
    <scope>NUCLEOTIDE SEQUENCE [LARGE SCALE GENOMIC DNA]</scope>
    <source>
        <strain evidence="2 3">C-113</strain>
    </source>
</reference>
<dbReference type="KEGG" id="nwa:Nwat_0889"/>
<dbReference type="OrthoDB" id="525451at2"/>
<feature type="chain" id="PRO_5003116628" description="DUF4331 domain-containing protein" evidence="1">
    <location>
        <begin position="26"/>
        <end position="525"/>
    </location>
</feature>
<evidence type="ECO:0000313" key="2">
    <source>
        <dbReference type="EMBL" id="ADJ27835.1"/>
    </source>
</evidence>
<keyword evidence="3" id="KW-1185">Reference proteome</keyword>
<dbReference type="InterPro" id="IPR025566">
    <property type="entry name" value="DUF4331"/>
</dbReference>
<accession>D8K4D8</accession>
<evidence type="ECO:0000256" key="1">
    <source>
        <dbReference type="SAM" id="SignalP"/>
    </source>
</evidence>
<evidence type="ECO:0008006" key="4">
    <source>
        <dbReference type="Google" id="ProtNLM"/>
    </source>
</evidence>
<proteinExistence type="predicted"/>
<dbReference type="HOGENOM" id="CLU_025722_0_0_6"/>
<feature type="signal peptide" evidence="1">
    <location>
        <begin position="1"/>
        <end position="25"/>
    </location>
</feature>
<dbReference type="RefSeq" id="WP_013219938.1">
    <property type="nucleotide sequence ID" value="NC_014315.1"/>
</dbReference>
<sequence>MKSNTIIAALTTAALLITLSSLAYAASHREAPLTALDEKADITDFFAFVSYDDATKVTLILSVDPLLEPGNGPNYFPFDPEILYAIRIDNDKDAIEDVTFEVQFQTEIRAPNVFTGFVGTDGGIAAPENSPAPVASGTPLIPPAITTLEGPGSEGLSLRQTYTVTLVKGSGRGASRTKLATGLIAVPSNVGPRTMPDYDSLAIQGIHNLGGGVQVFAGTVEDPFYIDLGAAFDTFNFRESVAPGVLSAAQDANDNLNFAPDEVAGYNVNVIAIEVPITLLTADGALHAANEPEAVIGTWGTTSRPRVKVYSTRPRQEALTSRSFVQIQRMGNPLINELIIGTGFKNEWSRSAPANDDQFADFALDPLLARVFNALTEGALAIPAPPRTDLLPLVQYMAPICPGCTKADTGPIADLLRLNTAIPPTAAANRSRLGFLADDTAGFPNGRRVSDDVTDIAARVVAGGVLAAPFPGYDPEVNGRLGDGVNSNDTAYQETFPYVGFAQSGRNSRHIDPNEMGCDGICPED</sequence>
<name>D8K4D8_NITWC</name>
<organism evidence="2 3">
    <name type="scientific">Nitrosococcus watsoni (strain C-113)</name>
    <dbReference type="NCBI Taxonomy" id="105559"/>
    <lineage>
        <taxon>Bacteria</taxon>
        <taxon>Pseudomonadati</taxon>
        <taxon>Pseudomonadota</taxon>
        <taxon>Gammaproteobacteria</taxon>
        <taxon>Chromatiales</taxon>
        <taxon>Chromatiaceae</taxon>
        <taxon>Nitrosococcus</taxon>
    </lineage>
</organism>
<dbReference type="AlphaFoldDB" id="D8K4D8"/>